<evidence type="ECO:0000313" key="2">
    <source>
        <dbReference type="EMBL" id="NVM94438.1"/>
    </source>
</evidence>
<name>A0A7Y7IFN2_9MICC</name>
<feature type="transmembrane region" description="Helical" evidence="1">
    <location>
        <begin position="31"/>
        <end position="53"/>
    </location>
</feature>
<protein>
    <submittedName>
        <fullName evidence="2">Flp family type IVb pilin</fullName>
    </submittedName>
</protein>
<proteinExistence type="predicted"/>
<gene>
    <name evidence="2" type="ORF">G6034_05850</name>
</gene>
<keyword evidence="1" id="KW-0812">Transmembrane</keyword>
<keyword evidence="1" id="KW-1133">Transmembrane helix</keyword>
<keyword evidence="3" id="KW-1185">Reference proteome</keyword>
<dbReference type="AlphaFoldDB" id="A0A7Y7IFN2"/>
<dbReference type="Proteomes" id="UP000543556">
    <property type="component" value="Unassembled WGS sequence"/>
</dbReference>
<accession>A0A7Y7IFN2</accession>
<evidence type="ECO:0000313" key="3">
    <source>
        <dbReference type="Proteomes" id="UP000543556"/>
    </source>
</evidence>
<dbReference type="Pfam" id="PF04964">
    <property type="entry name" value="Flp_Fap"/>
    <property type="match status" value="1"/>
</dbReference>
<comment type="caution">
    <text evidence="2">The sequence shown here is derived from an EMBL/GenBank/DDBJ whole genome shotgun (WGS) entry which is preliminary data.</text>
</comment>
<sequence>MVSIFATLHTLGFNLQQRLRRGETGATAVEYALLVGLIAVVLVAGITLFGPALSTFFGGLAAKTFNAPA</sequence>
<evidence type="ECO:0000256" key="1">
    <source>
        <dbReference type="SAM" id="Phobius"/>
    </source>
</evidence>
<keyword evidence="1" id="KW-0472">Membrane</keyword>
<reference evidence="2 3" key="1">
    <citation type="submission" date="2020-02" db="EMBL/GenBank/DDBJ databases">
        <title>Genome sequence of strain AETb3-4.</title>
        <authorList>
            <person name="Gao J."/>
            <person name="Zhang X."/>
        </authorList>
    </citation>
    <scope>NUCLEOTIDE SEQUENCE [LARGE SCALE GENOMIC DNA]</scope>
    <source>
        <strain evidence="2 3">AETb3-4</strain>
    </source>
</reference>
<dbReference type="InterPro" id="IPR007047">
    <property type="entry name" value="Flp_Fap"/>
</dbReference>
<dbReference type="RefSeq" id="WP_176634160.1">
    <property type="nucleotide sequence ID" value="NZ_JAAMFM010000005.1"/>
</dbReference>
<dbReference type="EMBL" id="JAAMFM010000005">
    <property type="protein sequence ID" value="NVM94438.1"/>
    <property type="molecule type" value="Genomic_DNA"/>
</dbReference>
<organism evidence="2 3">
    <name type="scientific">Arthrobacter wenxiniae</name>
    <dbReference type="NCBI Taxonomy" id="2713570"/>
    <lineage>
        <taxon>Bacteria</taxon>
        <taxon>Bacillati</taxon>
        <taxon>Actinomycetota</taxon>
        <taxon>Actinomycetes</taxon>
        <taxon>Micrococcales</taxon>
        <taxon>Micrococcaceae</taxon>
        <taxon>Arthrobacter</taxon>
    </lineage>
</organism>